<dbReference type="RefSeq" id="WP_265790328.1">
    <property type="nucleotide sequence ID" value="NZ_BAABRS010000003.1"/>
</dbReference>
<feature type="transmembrane region" description="Helical" evidence="1">
    <location>
        <begin position="349"/>
        <end position="371"/>
    </location>
</feature>
<feature type="transmembrane region" description="Helical" evidence="1">
    <location>
        <begin position="20"/>
        <end position="40"/>
    </location>
</feature>
<accession>A0ABT3Q0C1</accession>
<keyword evidence="1" id="KW-0812">Transmembrane</keyword>
<gene>
    <name evidence="2" type="ORF">LQ318_11600</name>
</gene>
<sequence>MFSLGKRPFKKIAGKIHLWLGLPTGLVVFIVALTGCLYCFQEEIKSLYDDYQYVQAREASFIPPSEAHEIAGEVLPGRHVHSVIYGDKNEALEVVYYEAEPEFYQKAYLNPFTGGLIKVVDLESGFFHFILEGHIHLWMGEFGRQLIGYSTLIFLVILVTGLILWWPRNKKVARKKVRFSWSDRTRWKRKNYDLHNILGFYASLIALVVAITGLSIAFNWFSEGVHTLTGGEKQTQFSLPQNVSDQEERIQSGKPIDVIWQQMMQEYPQAPSVEMHYPPTEDHTIYAYVKFSEGTYWDSDFRYFDARTLEEIEPDHIYGKLEQASIADNIQRMNYDIHVGAIGGIAGKIIVFLSSLIVGSLPVTGFIIWWGRRKKSSVQLKRKNVRNPEMDAAA</sequence>
<proteinExistence type="predicted"/>
<keyword evidence="1" id="KW-0472">Membrane</keyword>
<dbReference type="Pfam" id="PF03929">
    <property type="entry name" value="PepSY_TM"/>
    <property type="match status" value="1"/>
</dbReference>
<comment type="caution">
    <text evidence="2">The sequence shown here is derived from an EMBL/GenBank/DDBJ whole genome shotgun (WGS) entry which is preliminary data.</text>
</comment>
<name>A0ABT3Q0C1_9BACT</name>
<dbReference type="Proteomes" id="UP001207337">
    <property type="component" value="Unassembled WGS sequence"/>
</dbReference>
<dbReference type="PANTHER" id="PTHR34219">
    <property type="entry name" value="IRON-REGULATED INNER MEMBRANE PROTEIN-RELATED"/>
    <property type="match status" value="1"/>
</dbReference>
<organism evidence="2 3">
    <name type="scientific">Fodinibius salicampi</name>
    <dbReference type="NCBI Taxonomy" id="1920655"/>
    <lineage>
        <taxon>Bacteria</taxon>
        <taxon>Pseudomonadati</taxon>
        <taxon>Balneolota</taxon>
        <taxon>Balneolia</taxon>
        <taxon>Balneolales</taxon>
        <taxon>Balneolaceae</taxon>
        <taxon>Fodinibius</taxon>
    </lineage>
</organism>
<evidence type="ECO:0000256" key="1">
    <source>
        <dbReference type="SAM" id="Phobius"/>
    </source>
</evidence>
<feature type="transmembrane region" description="Helical" evidence="1">
    <location>
        <begin position="198"/>
        <end position="221"/>
    </location>
</feature>
<dbReference type="InterPro" id="IPR005625">
    <property type="entry name" value="PepSY-ass_TM"/>
</dbReference>
<dbReference type="PANTHER" id="PTHR34219:SF3">
    <property type="entry name" value="BLL7967 PROTEIN"/>
    <property type="match status" value="1"/>
</dbReference>
<evidence type="ECO:0000313" key="2">
    <source>
        <dbReference type="EMBL" id="MCW9713545.1"/>
    </source>
</evidence>
<keyword evidence="3" id="KW-1185">Reference proteome</keyword>
<feature type="transmembrane region" description="Helical" evidence="1">
    <location>
        <begin position="146"/>
        <end position="166"/>
    </location>
</feature>
<keyword evidence="1" id="KW-1133">Transmembrane helix</keyword>
<protein>
    <submittedName>
        <fullName evidence="2">PepSY domain-containing protein</fullName>
    </submittedName>
</protein>
<dbReference type="EMBL" id="JAJNDC010000003">
    <property type="protein sequence ID" value="MCW9713545.1"/>
    <property type="molecule type" value="Genomic_DNA"/>
</dbReference>
<reference evidence="2 3" key="1">
    <citation type="submission" date="2021-11" db="EMBL/GenBank/DDBJ databases">
        <title>Aliifidinibius sp. nov., a new bacterium isolated from saline soil.</title>
        <authorList>
            <person name="Galisteo C."/>
            <person name="De La Haba R."/>
            <person name="Sanchez-Porro C."/>
            <person name="Ventosa A."/>
        </authorList>
    </citation>
    <scope>NUCLEOTIDE SEQUENCE [LARGE SCALE GENOMIC DNA]</scope>
    <source>
        <strain evidence="2 3">KACC 190600</strain>
    </source>
</reference>
<evidence type="ECO:0000313" key="3">
    <source>
        <dbReference type="Proteomes" id="UP001207337"/>
    </source>
</evidence>